<evidence type="ECO:0000256" key="1">
    <source>
        <dbReference type="ARBA" id="ARBA00009986"/>
    </source>
</evidence>
<feature type="active site" evidence="4">
    <location>
        <position position="255"/>
    </location>
</feature>
<sequence>MPVPFTPLFIDGQERPASSGASFEVRNPYSNEVVGLAAAATSEDVRDAIAAASRAFSTWEQTPLGARAAVVLKAADLLETAEYQKKLAAALEDELSAANALIQVDTRASVSLVREYAASIAELKGETTPSRVPGGYVVIQRRGMGVILAIAPWNVPLSLALRSVVIPIICGNTVVLKSSEVTPRTQALTVELLRKAGLPDGVLNFICTAKAEAPARVAEIIAHPAIRKVNFTGGAKAGRAIAAEAARHLKPCMLELGGKAPVVVLEDADLESAAKAITIGTLLNSGQICMSTERVIVQRSVAAQLSAAIQQQFSGLKAGGPGHPLGPLFSEASAERIVGLIRDAKAAGAEILLGDATREGAVVQPHIITKVTRDMQLWHDETFGPVVILVEVDNVEEAIEKANDSGYSLMASLWTENVHTAFEVAPRIRSGTININGQTVHSDGRPAGLGGESGYGRFSVQEFTDSRILIFHPAKPQIPSLK</sequence>
<dbReference type="SUPFAM" id="SSF53720">
    <property type="entry name" value="ALDH-like"/>
    <property type="match status" value="1"/>
</dbReference>
<dbReference type="Gene3D" id="3.40.309.10">
    <property type="entry name" value="Aldehyde Dehydrogenase, Chain A, domain 2"/>
    <property type="match status" value="1"/>
</dbReference>
<accession>A0A165QHJ0</accession>
<proteinExistence type="inferred from homology"/>
<name>A0A165QHJ0_9APHY</name>
<dbReference type="InterPro" id="IPR029510">
    <property type="entry name" value="Ald_DH_CS_GLU"/>
</dbReference>
<evidence type="ECO:0000313" key="7">
    <source>
        <dbReference type="EMBL" id="KZT69478.1"/>
    </source>
</evidence>
<reference evidence="7 8" key="1">
    <citation type="journal article" date="2016" name="Mol. Biol. Evol.">
        <title>Comparative Genomics of Early-Diverging Mushroom-Forming Fungi Provides Insights into the Origins of Lignocellulose Decay Capabilities.</title>
        <authorList>
            <person name="Nagy L.G."/>
            <person name="Riley R."/>
            <person name="Tritt A."/>
            <person name="Adam C."/>
            <person name="Daum C."/>
            <person name="Floudas D."/>
            <person name="Sun H."/>
            <person name="Yadav J.S."/>
            <person name="Pangilinan J."/>
            <person name="Larsson K.H."/>
            <person name="Matsuura K."/>
            <person name="Barry K."/>
            <person name="Labutti K."/>
            <person name="Kuo R."/>
            <person name="Ohm R.A."/>
            <person name="Bhattacharya S.S."/>
            <person name="Shirouzu T."/>
            <person name="Yoshinaga Y."/>
            <person name="Martin F.M."/>
            <person name="Grigoriev I.V."/>
            <person name="Hibbett D.S."/>
        </authorList>
    </citation>
    <scope>NUCLEOTIDE SEQUENCE [LARGE SCALE GENOMIC DNA]</scope>
    <source>
        <strain evidence="7 8">L-15889</strain>
    </source>
</reference>
<dbReference type="AlphaFoldDB" id="A0A165QHJ0"/>
<organism evidence="7 8">
    <name type="scientific">Daedalea quercina L-15889</name>
    <dbReference type="NCBI Taxonomy" id="1314783"/>
    <lineage>
        <taxon>Eukaryota</taxon>
        <taxon>Fungi</taxon>
        <taxon>Dikarya</taxon>
        <taxon>Basidiomycota</taxon>
        <taxon>Agaricomycotina</taxon>
        <taxon>Agaricomycetes</taxon>
        <taxon>Polyporales</taxon>
        <taxon>Fomitopsis</taxon>
    </lineage>
</organism>
<dbReference type="STRING" id="1314783.A0A165QHJ0"/>
<dbReference type="Pfam" id="PF00171">
    <property type="entry name" value="Aldedh"/>
    <property type="match status" value="1"/>
</dbReference>
<dbReference type="InterPro" id="IPR016162">
    <property type="entry name" value="Ald_DH_N"/>
</dbReference>
<dbReference type="InterPro" id="IPR016163">
    <property type="entry name" value="Ald_DH_C"/>
</dbReference>
<protein>
    <submittedName>
        <fullName evidence="7">Aldehyde dehydrogenase</fullName>
    </submittedName>
</protein>
<keyword evidence="8" id="KW-1185">Reference proteome</keyword>
<evidence type="ECO:0000256" key="4">
    <source>
        <dbReference type="PROSITE-ProRule" id="PRU10007"/>
    </source>
</evidence>
<keyword evidence="3" id="KW-0520">NAD</keyword>
<dbReference type="EMBL" id="KV429058">
    <property type="protein sequence ID" value="KZT69478.1"/>
    <property type="molecule type" value="Genomic_DNA"/>
</dbReference>
<dbReference type="PANTHER" id="PTHR42986">
    <property type="entry name" value="BENZALDEHYDE DEHYDROGENASE YFMT"/>
    <property type="match status" value="1"/>
</dbReference>
<dbReference type="Proteomes" id="UP000076727">
    <property type="component" value="Unassembled WGS sequence"/>
</dbReference>
<dbReference type="InterPro" id="IPR016161">
    <property type="entry name" value="Ald_DH/histidinol_DH"/>
</dbReference>
<dbReference type="PANTHER" id="PTHR42986:SF1">
    <property type="entry name" value="BENZALDEHYDE DEHYDROGENASE YFMT"/>
    <property type="match status" value="1"/>
</dbReference>
<dbReference type="OrthoDB" id="310895at2759"/>
<evidence type="ECO:0000256" key="3">
    <source>
        <dbReference type="ARBA" id="ARBA00023027"/>
    </source>
</evidence>
<dbReference type="InterPro" id="IPR015590">
    <property type="entry name" value="Aldehyde_DH_dom"/>
</dbReference>
<gene>
    <name evidence="7" type="ORF">DAEQUDRAFT_267779</name>
</gene>
<keyword evidence="2 5" id="KW-0560">Oxidoreductase</keyword>
<evidence type="ECO:0000256" key="2">
    <source>
        <dbReference type="ARBA" id="ARBA00023002"/>
    </source>
</evidence>
<dbReference type="Gene3D" id="3.40.605.10">
    <property type="entry name" value="Aldehyde Dehydrogenase, Chain A, domain 1"/>
    <property type="match status" value="1"/>
</dbReference>
<comment type="similarity">
    <text evidence="1 5">Belongs to the aldehyde dehydrogenase family.</text>
</comment>
<evidence type="ECO:0000313" key="8">
    <source>
        <dbReference type="Proteomes" id="UP000076727"/>
    </source>
</evidence>
<dbReference type="GO" id="GO:0016620">
    <property type="term" value="F:oxidoreductase activity, acting on the aldehyde or oxo group of donors, NAD or NADP as acceptor"/>
    <property type="evidence" value="ECO:0007669"/>
    <property type="project" value="InterPro"/>
</dbReference>
<feature type="domain" description="Aldehyde dehydrogenase" evidence="6">
    <location>
        <begin position="19"/>
        <end position="463"/>
    </location>
</feature>
<evidence type="ECO:0000259" key="6">
    <source>
        <dbReference type="Pfam" id="PF00171"/>
    </source>
</evidence>
<evidence type="ECO:0000256" key="5">
    <source>
        <dbReference type="RuleBase" id="RU003345"/>
    </source>
</evidence>
<dbReference type="PROSITE" id="PS00687">
    <property type="entry name" value="ALDEHYDE_DEHYDR_GLU"/>
    <property type="match status" value="1"/>
</dbReference>